<sequence>MDTTLAAAAAIAPKATQSGHPKKTMATTLIGAPPPWGKASDRMDQKNIGTDAHAAATPPTLLNDDRMSAGIAVMIERISAAFTVMEDDNVIQAPMPA</sequence>
<dbReference type="Proteomes" id="UP000716322">
    <property type="component" value="Unassembled WGS sequence"/>
</dbReference>
<reference evidence="2 3" key="1">
    <citation type="submission" date="2020-03" db="EMBL/GenBank/DDBJ databases">
        <title>Genome sequence of strain Massilia sp. TW-1.</title>
        <authorList>
            <person name="Chaudhary D.K."/>
        </authorList>
    </citation>
    <scope>NUCLEOTIDE SEQUENCE [LARGE SCALE GENOMIC DNA]</scope>
    <source>
        <strain evidence="2 3">TW-1</strain>
    </source>
</reference>
<accession>A0ABX0PJJ9</accession>
<proteinExistence type="predicted"/>
<comment type="caution">
    <text evidence="2">The sequence shown here is derived from an EMBL/GenBank/DDBJ whole genome shotgun (WGS) entry which is preliminary data.</text>
</comment>
<evidence type="ECO:0000313" key="3">
    <source>
        <dbReference type="Proteomes" id="UP000716322"/>
    </source>
</evidence>
<keyword evidence="3" id="KW-1185">Reference proteome</keyword>
<evidence type="ECO:0000256" key="1">
    <source>
        <dbReference type="SAM" id="MobiDB-lite"/>
    </source>
</evidence>
<name>A0ABX0PJJ9_9BURK</name>
<dbReference type="EMBL" id="JAAQOM010000023">
    <property type="protein sequence ID" value="NIA57484.1"/>
    <property type="molecule type" value="Genomic_DNA"/>
</dbReference>
<organism evidence="2 3">
    <name type="scientific">Telluria antibiotica</name>
    <dbReference type="NCBI Taxonomy" id="2717319"/>
    <lineage>
        <taxon>Bacteria</taxon>
        <taxon>Pseudomonadati</taxon>
        <taxon>Pseudomonadota</taxon>
        <taxon>Betaproteobacteria</taxon>
        <taxon>Burkholderiales</taxon>
        <taxon>Oxalobacteraceae</taxon>
        <taxon>Telluria group</taxon>
        <taxon>Telluria</taxon>
    </lineage>
</organism>
<protein>
    <submittedName>
        <fullName evidence="2">Uncharacterized protein</fullName>
    </submittedName>
</protein>
<evidence type="ECO:0000313" key="2">
    <source>
        <dbReference type="EMBL" id="NIA57484.1"/>
    </source>
</evidence>
<gene>
    <name evidence="2" type="ORF">HAV22_28050</name>
</gene>
<feature type="region of interest" description="Disordered" evidence="1">
    <location>
        <begin position="15"/>
        <end position="61"/>
    </location>
</feature>